<evidence type="ECO:0000259" key="2">
    <source>
        <dbReference type="Pfam" id="PF26002"/>
    </source>
</evidence>
<sequence>MDKRDHNTSSTDVIEIINNAKASKYRRSALAQEILSEKKNFGNTWALVTIVAFFVLMFIGATFFRYPNYIIKSSKLIATNLPVPIETNSSNYFSLLAKNNDIVRKDEIIAIVQGKNEFAEILKLKKVLEDTRSLNKSINNNFNKLGGIQGLFDSIFKESPRITPLKTKQLLIGINSWLKNYTLQSPTDGKLTWNLATVSPYVNLAPKKIIGYVVPKTDFYLEVPLNEDDLGKVHVGQSVQLRTDAFFYQKYGVINGRISNVSDIITNGHFTVFVSLPQVINTPITGDRPILKNGLNCRVYIVIRDQSLFTALFNSIFSNYNRP</sequence>
<accession>H1Y1N9</accession>
<feature type="transmembrane region" description="Helical" evidence="1">
    <location>
        <begin position="45"/>
        <end position="66"/>
    </location>
</feature>
<dbReference type="AlphaFoldDB" id="H1Y1N9"/>
<dbReference type="EMBL" id="CM001403">
    <property type="protein sequence ID" value="EHQ24698.1"/>
    <property type="molecule type" value="Genomic_DNA"/>
</dbReference>
<dbReference type="OrthoDB" id="594147at2"/>
<keyword evidence="1" id="KW-0812">Transmembrane</keyword>
<proteinExistence type="predicted"/>
<dbReference type="Proteomes" id="UP000002774">
    <property type="component" value="Chromosome"/>
</dbReference>
<dbReference type="Pfam" id="PF26002">
    <property type="entry name" value="Beta-barrel_AprE"/>
    <property type="match status" value="1"/>
</dbReference>
<organism evidence="3 4">
    <name type="scientific">Mucilaginibacter paludis DSM 18603</name>
    <dbReference type="NCBI Taxonomy" id="714943"/>
    <lineage>
        <taxon>Bacteria</taxon>
        <taxon>Pseudomonadati</taxon>
        <taxon>Bacteroidota</taxon>
        <taxon>Sphingobacteriia</taxon>
        <taxon>Sphingobacteriales</taxon>
        <taxon>Sphingobacteriaceae</taxon>
        <taxon>Mucilaginibacter</taxon>
    </lineage>
</organism>
<keyword evidence="1" id="KW-1133">Transmembrane helix</keyword>
<keyword evidence="1" id="KW-0472">Membrane</keyword>
<gene>
    <name evidence="3" type="ORF">Mucpa_0505</name>
</gene>
<name>H1Y1N9_9SPHI</name>
<dbReference type="RefSeq" id="WP_008504249.1">
    <property type="nucleotide sequence ID" value="NZ_CM001403.1"/>
</dbReference>
<dbReference type="STRING" id="714943.Mucpa_0505"/>
<dbReference type="eggNOG" id="COG0845">
    <property type="taxonomic scope" value="Bacteria"/>
</dbReference>
<evidence type="ECO:0000256" key="1">
    <source>
        <dbReference type="SAM" id="Phobius"/>
    </source>
</evidence>
<dbReference type="InterPro" id="IPR058982">
    <property type="entry name" value="Beta-barrel_AprE"/>
</dbReference>
<dbReference type="Gene3D" id="2.40.30.170">
    <property type="match status" value="1"/>
</dbReference>
<protein>
    <recommendedName>
        <fullName evidence="2">AprE-like beta-barrel domain-containing protein</fullName>
    </recommendedName>
</protein>
<reference evidence="3" key="1">
    <citation type="submission" date="2011-09" db="EMBL/GenBank/DDBJ databases">
        <title>The permanent draft genome of Mucilaginibacter paludis DSM 18603.</title>
        <authorList>
            <consortium name="US DOE Joint Genome Institute (JGI-PGF)"/>
            <person name="Lucas S."/>
            <person name="Han J."/>
            <person name="Lapidus A."/>
            <person name="Bruce D."/>
            <person name="Goodwin L."/>
            <person name="Pitluck S."/>
            <person name="Peters L."/>
            <person name="Kyrpides N."/>
            <person name="Mavromatis K."/>
            <person name="Ivanova N."/>
            <person name="Mikhailova N."/>
            <person name="Held B."/>
            <person name="Detter J.C."/>
            <person name="Tapia R."/>
            <person name="Han C."/>
            <person name="Land M."/>
            <person name="Hauser L."/>
            <person name="Markowitz V."/>
            <person name="Cheng J.-F."/>
            <person name="Hugenholtz P."/>
            <person name="Woyke T."/>
            <person name="Wu D."/>
            <person name="Tindall B."/>
            <person name="Brambilla E."/>
            <person name="Klenk H.-P."/>
            <person name="Eisen J.A."/>
        </authorList>
    </citation>
    <scope>NUCLEOTIDE SEQUENCE [LARGE SCALE GENOMIC DNA]</scope>
    <source>
        <strain evidence="3">DSM 18603</strain>
    </source>
</reference>
<evidence type="ECO:0000313" key="3">
    <source>
        <dbReference type="EMBL" id="EHQ24698.1"/>
    </source>
</evidence>
<feature type="domain" description="AprE-like beta-barrel" evidence="2">
    <location>
        <begin position="221"/>
        <end position="302"/>
    </location>
</feature>
<keyword evidence="4" id="KW-1185">Reference proteome</keyword>
<dbReference type="HOGENOM" id="CLU_860029_0_0_10"/>
<evidence type="ECO:0000313" key="4">
    <source>
        <dbReference type="Proteomes" id="UP000002774"/>
    </source>
</evidence>